<dbReference type="InterPro" id="IPR013783">
    <property type="entry name" value="Ig-like_fold"/>
</dbReference>
<dbReference type="Pfam" id="PF23263">
    <property type="entry name" value="C8-3_MUC4"/>
    <property type="match status" value="1"/>
</dbReference>
<proteinExistence type="predicted"/>
<protein>
    <recommendedName>
        <fullName evidence="12">Sushi domain-containing protein 2</fullName>
    </recommendedName>
</protein>
<evidence type="ECO:0000313" key="11">
    <source>
        <dbReference type="Proteomes" id="UP000005408"/>
    </source>
</evidence>
<evidence type="ECO:0000256" key="4">
    <source>
        <dbReference type="ARBA" id="ARBA00023136"/>
    </source>
</evidence>
<dbReference type="GO" id="GO:0007160">
    <property type="term" value="P:cell-matrix adhesion"/>
    <property type="evidence" value="ECO:0007669"/>
    <property type="project" value="InterPro"/>
</dbReference>
<keyword evidence="4" id="KW-0472">Membrane</keyword>
<dbReference type="InterPro" id="IPR005533">
    <property type="entry name" value="AMOP_dom"/>
</dbReference>
<dbReference type="PANTHER" id="PTHR13802:SF59">
    <property type="entry name" value="SUSHI DOMAIN-CONTAINING PROTEIN 2"/>
    <property type="match status" value="1"/>
</dbReference>
<dbReference type="EnsemblMetazoa" id="G14402.1">
    <property type="protein sequence ID" value="G14402.1:cds"/>
    <property type="gene ID" value="G14402"/>
</dbReference>
<dbReference type="Gene3D" id="2.60.40.10">
    <property type="entry name" value="Immunoglobulins"/>
    <property type="match status" value="1"/>
</dbReference>
<dbReference type="InterPro" id="IPR056619">
    <property type="entry name" value="C8-3_MUC4"/>
</dbReference>
<dbReference type="PROSITE" id="PS51220">
    <property type="entry name" value="NIDO"/>
    <property type="match status" value="1"/>
</dbReference>
<dbReference type="Pfam" id="PF06119">
    <property type="entry name" value="NIDO"/>
    <property type="match status" value="1"/>
</dbReference>
<dbReference type="InterPro" id="IPR001846">
    <property type="entry name" value="VWF_type-D"/>
</dbReference>
<dbReference type="InterPro" id="IPR003886">
    <property type="entry name" value="NIDO_dom"/>
</dbReference>
<evidence type="ECO:0000256" key="6">
    <source>
        <dbReference type="SAM" id="SignalP"/>
    </source>
</evidence>
<dbReference type="Pfam" id="PF03782">
    <property type="entry name" value="AMOP"/>
    <property type="match status" value="1"/>
</dbReference>
<dbReference type="GO" id="GO:0016020">
    <property type="term" value="C:membrane"/>
    <property type="evidence" value="ECO:0007669"/>
    <property type="project" value="UniProtKB-SubCell"/>
</dbReference>
<keyword evidence="2" id="KW-0812">Transmembrane</keyword>
<evidence type="ECO:0000259" key="9">
    <source>
        <dbReference type="PROSITE" id="PS51233"/>
    </source>
</evidence>
<evidence type="ECO:0000259" key="7">
    <source>
        <dbReference type="PROSITE" id="PS50856"/>
    </source>
</evidence>
<feature type="signal peptide" evidence="6">
    <location>
        <begin position="1"/>
        <end position="20"/>
    </location>
</feature>
<evidence type="ECO:0000256" key="1">
    <source>
        <dbReference type="ARBA" id="ARBA00004370"/>
    </source>
</evidence>
<dbReference type="SMART" id="SM00539">
    <property type="entry name" value="NIDO"/>
    <property type="match status" value="1"/>
</dbReference>
<dbReference type="SMART" id="SM00216">
    <property type="entry name" value="VWD"/>
    <property type="match status" value="1"/>
</dbReference>
<keyword evidence="5" id="KW-1015">Disulfide bond</keyword>
<dbReference type="InterPro" id="IPR051495">
    <property type="entry name" value="Epithelial_Barrier/Signaling"/>
</dbReference>
<evidence type="ECO:0008006" key="12">
    <source>
        <dbReference type="Google" id="ProtNLM"/>
    </source>
</evidence>
<keyword evidence="11" id="KW-1185">Reference proteome</keyword>
<reference evidence="10" key="1">
    <citation type="submission" date="2022-08" db="UniProtKB">
        <authorList>
            <consortium name="EnsemblMetazoa"/>
        </authorList>
    </citation>
    <scope>IDENTIFICATION</scope>
    <source>
        <strain evidence="10">05x7-T-G4-1.051#20</strain>
    </source>
</reference>
<keyword evidence="6" id="KW-0732">Signal</keyword>
<evidence type="ECO:0000256" key="2">
    <source>
        <dbReference type="ARBA" id="ARBA00022692"/>
    </source>
</evidence>
<dbReference type="PROSITE" id="PS50856">
    <property type="entry name" value="AMOP"/>
    <property type="match status" value="1"/>
</dbReference>
<evidence type="ECO:0000256" key="3">
    <source>
        <dbReference type="ARBA" id="ARBA00022989"/>
    </source>
</evidence>
<name>A0A8W8IJI9_MAGGI</name>
<accession>A0A8W8IJI9</accession>
<dbReference type="CDD" id="cd00102">
    <property type="entry name" value="IPT"/>
    <property type="match status" value="1"/>
</dbReference>
<evidence type="ECO:0000313" key="10">
    <source>
        <dbReference type="EnsemblMetazoa" id="G14402.1:cds"/>
    </source>
</evidence>
<organism evidence="10 11">
    <name type="scientific">Magallana gigas</name>
    <name type="common">Pacific oyster</name>
    <name type="synonym">Crassostrea gigas</name>
    <dbReference type="NCBI Taxonomy" id="29159"/>
    <lineage>
        <taxon>Eukaryota</taxon>
        <taxon>Metazoa</taxon>
        <taxon>Spiralia</taxon>
        <taxon>Lophotrochozoa</taxon>
        <taxon>Mollusca</taxon>
        <taxon>Bivalvia</taxon>
        <taxon>Autobranchia</taxon>
        <taxon>Pteriomorphia</taxon>
        <taxon>Ostreida</taxon>
        <taxon>Ostreoidea</taxon>
        <taxon>Ostreidae</taxon>
        <taxon>Magallana</taxon>
    </lineage>
</organism>
<feature type="domain" description="AMOP" evidence="7">
    <location>
        <begin position="410"/>
        <end position="570"/>
    </location>
</feature>
<comment type="subcellular location">
    <subcellularLocation>
        <location evidence="1">Membrane</location>
    </subcellularLocation>
</comment>
<feature type="domain" description="NIDO" evidence="8">
    <location>
        <begin position="91"/>
        <end position="202"/>
    </location>
</feature>
<dbReference type="Pfam" id="PF00094">
    <property type="entry name" value="VWD"/>
    <property type="match status" value="1"/>
</dbReference>
<dbReference type="AlphaFoldDB" id="A0A8W8IJI9"/>
<dbReference type="Proteomes" id="UP000005408">
    <property type="component" value="Unassembled WGS sequence"/>
</dbReference>
<dbReference type="PANTHER" id="PTHR13802">
    <property type="entry name" value="MUCIN 4-RELATED"/>
    <property type="match status" value="1"/>
</dbReference>
<sequence length="872" mass="98458">MKNAFRTFLYPIFLGILVDGLYPFGNEHGDYWLPNILDSTSPSVEFPTNFSFFNNKIRNCFVSSHGFISLQKKYNGYLPAEYPFYKAMIAPFWADVDLGRGGTVWFRVTTENTIKQLATNDVKAYFPRSMDFQASWIFISTWQSVTFYGCSFGLGCLKVGFNAGDGVRFFKVNVGLNPDVVNIDEMSNVWIPGVFVFGVDKTEVIQPCEVEQDLTVTPNCGTMLGGQYITLSAPCIDPKATIMASFSGSTKYMCERKSLFSIVCITPAFNTTGDIIIDVEIKDQDQTITGTLQYSYTVLNIADSKQRVFRQDPEDWFSGYHNISWDRDAAELQNNDTVDIYLFSLIEDTNGNLSWESQLLQEGVERSAEWTEIYLEGQKQVLAIMVTSATVKNDQPRRGIWSDVFPLALQQEEAYLSCVDWFKKDLKFPPLLRNRVQPCPCILDQALLDGVRFQPDPNCNMFSQQTGNCLYRKDAKHCVHLLSFGPNGMDNMCCYDNEDKLIDSRYGEGGTLQRYHYLGGQDVQPFIANFYFDVLPFLYCCRYSKQHSPPGIKPKSSRFSSTCPRYTQRRQKSRCVHYLSPRPALTVGDPHLTTLDGYAYTFNGIGEFVYLKTNDDSFQSQIRFKQFRDSNENLMGASVCTSFVSQHLSNSAVVEVRLDSTSIVQLLVNGDVLAFDESLSYHFRGVSVLQITPDINDSGETKKSHLISFTTIGIAFHTTASSNVLNIIPVVGNRSLAGNLRGLLGDFDGDQSNDLRTPLDEILQPTSTSEEIYQNFGLKWRITEEGSLFTYKDGTTYSNYQNPSFIPAFERPTDLPADVVEVCGDDQECVFDYAVSGSPELAAETKERTQSFLSFLDAFKLTVNEIQEEMHN</sequence>
<keyword evidence="3" id="KW-1133">Transmembrane helix</keyword>
<evidence type="ECO:0000256" key="5">
    <source>
        <dbReference type="ARBA" id="ARBA00023157"/>
    </source>
</evidence>
<dbReference type="SMART" id="SM00723">
    <property type="entry name" value="AMOP"/>
    <property type="match status" value="1"/>
</dbReference>
<evidence type="ECO:0000259" key="8">
    <source>
        <dbReference type="PROSITE" id="PS51220"/>
    </source>
</evidence>
<feature type="chain" id="PRO_5036486339" description="Sushi domain-containing protein 2" evidence="6">
    <location>
        <begin position="21"/>
        <end position="872"/>
    </location>
</feature>
<dbReference type="PROSITE" id="PS51233">
    <property type="entry name" value="VWFD"/>
    <property type="match status" value="1"/>
</dbReference>
<feature type="domain" description="VWFD" evidence="9">
    <location>
        <begin position="582"/>
        <end position="788"/>
    </location>
</feature>